<evidence type="ECO:0000313" key="1">
    <source>
        <dbReference type="EMBL" id="KAJ2980301.1"/>
    </source>
</evidence>
<organism evidence="1 2">
    <name type="scientific">Zarea fungicola</name>
    <dbReference type="NCBI Taxonomy" id="93591"/>
    <lineage>
        <taxon>Eukaryota</taxon>
        <taxon>Fungi</taxon>
        <taxon>Dikarya</taxon>
        <taxon>Ascomycota</taxon>
        <taxon>Pezizomycotina</taxon>
        <taxon>Sordariomycetes</taxon>
        <taxon>Hypocreomycetidae</taxon>
        <taxon>Hypocreales</taxon>
        <taxon>Cordycipitaceae</taxon>
        <taxon>Zarea</taxon>
    </lineage>
</organism>
<protein>
    <submittedName>
        <fullName evidence="1">Uncharacterized protein</fullName>
    </submittedName>
</protein>
<sequence>MKPSTATLVLLMGACSAVPAPFAPISEPEVGPIEDAQSWKRDTGRPIEDAQTWKRDTGRPIEDAQTWKRDTGRPIEDAQTWK</sequence>
<comment type="caution">
    <text evidence="1">The sequence shown here is derived from an EMBL/GenBank/DDBJ whole genome shotgun (WGS) entry which is preliminary data.</text>
</comment>
<dbReference type="EMBL" id="JANJQO010000209">
    <property type="protein sequence ID" value="KAJ2980301.1"/>
    <property type="molecule type" value="Genomic_DNA"/>
</dbReference>
<accession>A0ACC1NNY5</accession>
<reference evidence="1" key="1">
    <citation type="submission" date="2022-08" db="EMBL/GenBank/DDBJ databases">
        <title>Genome Sequence of Lecanicillium fungicola.</title>
        <authorList>
            <person name="Buettner E."/>
        </authorList>
    </citation>
    <scope>NUCLEOTIDE SEQUENCE</scope>
    <source>
        <strain evidence="1">Babe33</strain>
    </source>
</reference>
<evidence type="ECO:0000313" key="2">
    <source>
        <dbReference type="Proteomes" id="UP001143910"/>
    </source>
</evidence>
<proteinExistence type="predicted"/>
<name>A0ACC1NNY5_9HYPO</name>
<keyword evidence="2" id="KW-1185">Reference proteome</keyword>
<dbReference type="Proteomes" id="UP001143910">
    <property type="component" value="Unassembled WGS sequence"/>
</dbReference>
<gene>
    <name evidence="1" type="ORF">NQ176_g2726</name>
</gene>